<protein>
    <submittedName>
        <fullName evidence="2">Uncharacterized protein</fullName>
    </submittedName>
</protein>
<accession>A0A4Q9M9A6</accession>
<feature type="compositionally biased region" description="Low complexity" evidence="1">
    <location>
        <begin position="1"/>
        <end position="16"/>
    </location>
</feature>
<gene>
    <name evidence="2" type="ORF">BD311DRAFT_811268</name>
</gene>
<feature type="region of interest" description="Disordered" evidence="1">
    <location>
        <begin position="1"/>
        <end position="89"/>
    </location>
</feature>
<dbReference type="AlphaFoldDB" id="A0A4Q9M9A6"/>
<feature type="compositionally biased region" description="Polar residues" evidence="1">
    <location>
        <begin position="32"/>
        <end position="56"/>
    </location>
</feature>
<name>A0A4Q9M9A6_9APHY</name>
<evidence type="ECO:0000313" key="2">
    <source>
        <dbReference type="EMBL" id="TBU22748.1"/>
    </source>
</evidence>
<sequence>MSATQQEQAQTQSFSFYATNEESVPDVPPRSSFPSFQLGNLFTPQDSISSLRQATGAQPGDIPLHSNGPPYGDGPPHGDGPPPKAVDRRRVADLRKAADPFREADLLKDLVDHHLWLLSAH</sequence>
<reference evidence="2" key="1">
    <citation type="submission" date="2019-01" db="EMBL/GenBank/DDBJ databases">
        <title>Draft genome sequences of three monokaryotic isolates of the white-rot basidiomycete fungus Dichomitus squalens.</title>
        <authorList>
            <consortium name="DOE Joint Genome Institute"/>
            <person name="Lopez S.C."/>
            <person name="Andreopoulos B."/>
            <person name="Pangilinan J."/>
            <person name="Lipzen A."/>
            <person name="Riley R."/>
            <person name="Ahrendt S."/>
            <person name="Ng V."/>
            <person name="Barry K."/>
            <person name="Daum C."/>
            <person name="Grigoriev I.V."/>
            <person name="Hilden K.S."/>
            <person name="Makela M.R."/>
            <person name="de Vries R.P."/>
        </authorList>
    </citation>
    <scope>NUCLEOTIDE SEQUENCE [LARGE SCALE GENOMIC DNA]</scope>
    <source>
        <strain evidence="2">OM18370.1</strain>
    </source>
</reference>
<dbReference type="EMBL" id="ML143528">
    <property type="protein sequence ID" value="TBU22748.1"/>
    <property type="molecule type" value="Genomic_DNA"/>
</dbReference>
<dbReference type="Proteomes" id="UP000292957">
    <property type="component" value="Unassembled WGS sequence"/>
</dbReference>
<proteinExistence type="predicted"/>
<organism evidence="2">
    <name type="scientific">Dichomitus squalens</name>
    <dbReference type="NCBI Taxonomy" id="114155"/>
    <lineage>
        <taxon>Eukaryota</taxon>
        <taxon>Fungi</taxon>
        <taxon>Dikarya</taxon>
        <taxon>Basidiomycota</taxon>
        <taxon>Agaricomycotina</taxon>
        <taxon>Agaricomycetes</taxon>
        <taxon>Polyporales</taxon>
        <taxon>Polyporaceae</taxon>
        <taxon>Dichomitus</taxon>
    </lineage>
</organism>
<evidence type="ECO:0000256" key="1">
    <source>
        <dbReference type="SAM" id="MobiDB-lite"/>
    </source>
</evidence>